<evidence type="ECO:0000256" key="2">
    <source>
        <dbReference type="PROSITE-ProRule" id="PRU00708"/>
    </source>
</evidence>
<evidence type="ECO:0008006" key="6">
    <source>
        <dbReference type="Google" id="ProtNLM"/>
    </source>
</evidence>
<dbReference type="PROSITE" id="PS51375">
    <property type="entry name" value="PPR"/>
    <property type="match status" value="1"/>
</dbReference>
<feature type="chain" id="PRO_5042888635" description="Pentatricopeptide repeat protein" evidence="3">
    <location>
        <begin position="25"/>
        <end position="127"/>
    </location>
</feature>
<dbReference type="GO" id="GO:0009451">
    <property type="term" value="P:RNA modification"/>
    <property type="evidence" value="ECO:0007669"/>
    <property type="project" value="InterPro"/>
</dbReference>
<evidence type="ECO:0000256" key="3">
    <source>
        <dbReference type="SAM" id="SignalP"/>
    </source>
</evidence>
<reference evidence="4 5" key="1">
    <citation type="submission" date="2024-01" db="EMBL/GenBank/DDBJ databases">
        <title>The genomes of 5 underutilized Papilionoideae crops provide insights into root nodulation and disease resistanc.</title>
        <authorList>
            <person name="Yuan L."/>
        </authorList>
    </citation>
    <scope>NUCLEOTIDE SEQUENCE [LARGE SCALE GENOMIC DNA]</scope>
    <source>
        <strain evidence="4">ZHUSHIDOU_FW_LH</strain>
        <tissue evidence="4">Leaf</tissue>
    </source>
</reference>
<dbReference type="Pfam" id="PF13041">
    <property type="entry name" value="PPR_2"/>
    <property type="match status" value="1"/>
</dbReference>
<dbReference type="PANTHER" id="PTHR47926">
    <property type="entry name" value="PENTATRICOPEPTIDE REPEAT-CONTAINING PROTEIN"/>
    <property type="match status" value="1"/>
</dbReference>
<comment type="caution">
    <text evidence="4">The sequence shown here is derived from an EMBL/GenBank/DDBJ whole genome shotgun (WGS) entry which is preliminary data.</text>
</comment>
<sequence>MHGTNAALSVNDFTLSTLLAVCSGSGVYWKGSSVDGVEKNVVSYNALLSGFCRNGEGLKALDMFIKMVEEGVELTDFSLTSVVNVCILIADYEVSKQVHGFVLKFGCGLNACIEATLVDMYRRCEKI</sequence>
<dbReference type="Gene3D" id="1.25.40.10">
    <property type="entry name" value="Tetratricopeptide repeat domain"/>
    <property type="match status" value="1"/>
</dbReference>
<dbReference type="InterPro" id="IPR002885">
    <property type="entry name" value="PPR_rpt"/>
</dbReference>
<accession>A0AAN9HMV5</accession>
<organism evidence="4 5">
    <name type="scientific">Crotalaria pallida</name>
    <name type="common">Smooth rattlebox</name>
    <name type="synonym">Crotalaria striata</name>
    <dbReference type="NCBI Taxonomy" id="3830"/>
    <lineage>
        <taxon>Eukaryota</taxon>
        <taxon>Viridiplantae</taxon>
        <taxon>Streptophyta</taxon>
        <taxon>Embryophyta</taxon>
        <taxon>Tracheophyta</taxon>
        <taxon>Spermatophyta</taxon>
        <taxon>Magnoliopsida</taxon>
        <taxon>eudicotyledons</taxon>
        <taxon>Gunneridae</taxon>
        <taxon>Pentapetalae</taxon>
        <taxon>rosids</taxon>
        <taxon>fabids</taxon>
        <taxon>Fabales</taxon>
        <taxon>Fabaceae</taxon>
        <taxon>Papilionoideae</taxon>
        <taxon>50 kb inversion clade</taxon>
        <taxon>genistoids sensu lato</taxon>
        <taxon>core genistoids</taxon>
        <taxon>Crotalarieae</taxon>
        <taxon>Crotalaria</taxon>
    </lineage>
</organism>
<evidence type="ECO:0000256" key="1">
    <source>
        <dbReference type="ARBA" id="ARBA00022737"/>
    </source>
</evidence>
<dbReference type="GO" id="GO:0003723">
    <property type="term" value="F:RNA binding"/>
    <property type="evidence" value="ECO:0007669"/>
    <property type="project" value="InterPro"/>
</dbReference>
<evidence type="ECO:0000313" key="5">
    <source>
        <dbReference type="Proteomes" id="UP001372338"/>
    </source>
</evidence>
<keyword evidence="3" id="KW-0732">Signal</keyword>
<evidence type="ECO:0000313" key="4">
    <source>
        <dbReference type="EMBL" id="KAK7245010.1"/>
    </source>
</evidence>
<dbReference type="AlphaFoldDB" id="A0AAN9HMV5"/>
<protein>
    <recommendedName>
        <fullName evidence="6">Pentatricopeptide repeat protein</fullName>
    </recommendedName>
</protein>
<dbReference type="InterPro" id="IPR046960">
    <property type="entry name" value="PPR_At4g14850-like_plant"/>
</dbReference>
<feature type="repeat" description="PPR" evidence="2">
    <location>
        <begin position="40"/>
        <end position="74"/>
    </location>
</feature>
<dbReference type="NCBIfam" id="TIGR00756">
    <property type="entry name" value="PPR"/>
    <property type="match status" value="1"/>
</dbReference>
<gene>
    <name evidence="4" type="ORF">RIF29_39840</name>
</gene>
<dbReference type="PANTHER" id="PTHR47926:SF512">
    <property type="entry name" value="REPEAT (PPR) SUPERFAMILY PROTEIN, PUTATIVE-RELATED"/>
    <property type="match status" value="1"/>
</dbReference>
<proteinExistence type="predicted"/>
<dbReference type="InterPro" id="IPR011990">
    <property type="entry name" value="TPR-like_helical_dom_sf"/>
</dbReference>
<keyword evidence="5" id="KW-1185">Reference proteome</keyword>
<dbReference type="Proteomes" id="UP001372338">
    <property type="component" value="Unassembled WGS sequence"/>
</dbReference>
<feature type="signal peptide" evidence="3">
    <location>
        <begin position="1"/>
        <end position="24"/>
    </location>
</feature>
<keyword evidence="1" id="KW-0677">Repeat</keyword>
<name>A0AAN9HMV5_CROPI</name>
<dbReference type="EMBL" id="JAYWIO010000008">
    <property type="protein sequence ID" value="KAK7245010.1"/>
    <property type="molecule type" value="Genomic_DNA"/>
</dbReference>